<accession>A0A412YSS2</accession>
<comment type="function">
    <text evidence="1">Site-specific tyrosine recombinase, which acts by catalyzing the cutting and rejoining of the recombining DNA molecules.</text>
</comment>
<evidence type="ECO:0000313" key="10">
    <source>
        <dbReference type="Proteomes" id="UP000284543"/>
    </source>
</evidence>
<evidence type="ECO:0000256" key="4">
    <source>
        <dbReference type="ARBA" id="ARBA00023125"/>
    </source>
</evidence>
<keyword evidence="4 6" id="KW-0238">DNA-binding</keyword>
<keyword evidence="5" id="KW-0233">DNA recombination</keyword>
<evidence type="ECO:0000259" key="7">
    <source>
        <dbReference type="PROSITE" id="PS51898"/>
    </source>
</evidence>
<dbReference type="SUPFAM" id="SSF56349">
    <property type="entry name" value="DNA breaking-rejoining enzymes"/>
    <property type="match status" value="1"/>
</dbReference>
<organism evidence="9 10">
    <name type="scientific">Enterocloster bolteae</name>
    <dbReference type="NCBI Taxonomy" id="208479"/>
    <lineage>
        <taxon>Bacteria</taxon>
        <taxon>Bacillati</taxon>
        <taxon>Bacillota</taxon>
        <taxon>Clostridia</taxon>
        <taxon>Lachnospirales</taxon>
        <taxon>Lachnospiraceae</taxon>
        <taxon>Enterocloster</taxon>
    </lineage>
</organism>
<dbReference type="InterPro" id="IPR044068">
    <property type="entry name" value="CB"/>
</dbReference>
<dbReference type="Gene3D" id="1.10.443.10">
    <property type="entry name" value="Intergrase catalytic core"/>
    <property type="match status" value="1"/>
</dbReference>
<comment type="caution">
    <text evidence="9">The sequence shown here is derived from an EMBL/GenBank/DDBJ whole genome shotgun (WGS) entry which is preliminary data.</text>
</comment>
<dbReference type="PROSITE" id="PS51900">
    <property type="entry name" value="CB"/>
    <property type="match status" value="1"/>
</dbReference>
<reference evidence="9 10" key="1">
    <citation type="submission" date="2018-08" db="EMBL/GenBank/DDBJ databases">
        <title>A genome reference for cultivated species of the human gut microbiota.</title>
        <authorList>
            <person name="Zou Y."/>
            <person name="Xue W."/>
            <person name="Luo G."/>
        </authorList>
    </citation>
    <scope>NUCLEOTIDE SEQUENCE [LARGE SCALE GENOMIC DNA]</scope>
    <source>
        <strain evidence="9 10">AF14-18</strain>
    </source>
</reference>
<dbReference type="PANTHER" id="PTHR30349">
    <property type="entry name" value="PHAGE INTEGRASE-RELATED"/>
    <property type="match status" value="1"/>
</dbReference>
<sequence>MNFYYEHQSKLTEQFLSTISTERNLSPKTVCAYRYDLTHLNKWIQSQKMLVFNANTLLEYFYFLQNIVRLKPRSIYRKHVAIRQFCDFLIREEHAKEIFFRFSTRHFQLPVNLPRTLTKQEITYLIQSTEQEYISLTSPYRQLICLRDMSIIELLFCLGLRISEISNLLLEDFDSVSQSILIRGKRNKERLLFISAPTVQRKLLAWLSVRVNLKPSTNHIFINRYGKQLSIYGIENIFSKYKYISHINPKATPHYLRHTFACHLLNNGANLRDLQELLGHSSIATTQIYTEVSIERKREVLIKYNERNFLMN</sequence>
<dbReference type="InterPro" id="IPR013762">
    <property type="entry name" value="Integrase-like_cat_sf"/>
</dbReference>
<evidence type="ECO:0000259" key="8">
    <source>
        <dbReference type="PROSITE" id="PS51900"/>
    </source>
</evidence>
<dbReference type="GO" id="GO:0006310">
    <property type="term" value="P:DNA recombination"/>
    <property type="evidence" value="ECO:0007669"/>
    <property type="project" value="UniProtKB-KW"/>
</dbReference>
<evidence type="ECO:0000256" key="6">
    <source>
        <dbReference type="PROSITE-ProRule" id="PRU01248"/>
    </source>
</evidence>
<evidence type="ECO:0000256" key="5">
    <source>
        <dbReference type="ARBA" id="ARBA00023172"/>
    </source>
</evidence>
<dbReference type="GO" id="GO:0003677">
    <property type="term" value="F:DNA binding"/>
    <property type="evidence" value="ECO:0007669"/>
    <property type="project" value="UniProtKB-UniRule"/>
</dbReference>
<comment type="similarity">
    <text evidence="2">Belongs to the 'phage' integrase family.</text>
</comment>
<dbReference type="InterPro" id="IPR011010">
    <property type="entry name" value="DNA_brk_join_enz"/>
</dbReference>
<dbReference type="Gene3D" id="1.10.150.130">
    <property type="match status" value="1"/>
</dbReference>
<proteinExistence type="inferred from homology"/>
<dbReference type="RefSeq" id="WP_118019780.1">
    <property type="nucleotide sequence ID" value="NZ_JAQEBA010000028.1"/>
</dbReference>
<evidence type="ECO:0000256" key="1">
    <source>
        <dbReference type="ARBA" id="ARBA00003283"/>
    </source>
</evidence>
<evidence type="ECO:0000256" key="3">
    <source>
        <dbReference type="ARBA" id="ARBA00022908"/>
    </source>
</evidence>
<dbReference type="InterPro" id="IPR050090">
    <property type="entry name" value="Tyrosine_recombinase_XerCD"/>
</dbReference>
<evidence type="ECO:0000256" key="2">
    <source>
        <dbReference type="ARBA" id="ARBA00008857"/>
    </source>
</evidence>
<dbReference type="InterPro" id="IPR004107">
    <property type="entry name" value="Integrase_SAM-like_N"/>
</dbReference>
<dbReference type="GO" id="GO:0015074">
    <property type="term" value="P:DNA integration"/>
    <property type="evidence" value="ECO:0007669"/>
    <property type="project" value="UniProtKB-KW"/>
</dbReference>
<dbReference type="InterPro" id="IPR002104">
    <property type="entry name" value="Integrase_catalytic"/>
</dbReference>
<dbReference type="Pfam" id="PF02899">
    <property type="entry name" value="Phage_int_SAM_1"/>
    <property type="match status" value="1"/>
</dbReference>
<evidence type="ECO:0000313" key="9">
    <source>
        <dbReference type="EMBL" id="RGV68403.1"/>
    </source>
</evidence>
<dbReference type="Proteomes" id="UP000284543">
    <property type="component" value="Unassembled WGS sequence"/>
</dbReference>
<dbReference type="EMBL" id="QRZM01000029">
    <property type="protein sequence ID" value="RGV68403.1"/>
    <property type="molecule type" value="Genomic_DNA"/>
</dbReference>
<dbReference type="PANTHER" id="PTHR30349:SF81">
    <property type="entry name" value="TYROSINE RECOMBINASE XERC"/>
    <property type="match status" value="1"/>
</dbReference>
<dbReference type="PROSITE" id="PS51898">
    <property type="entry name" value="TYR_RECOMBINASE"/>
    <property type="match status" value="1"/>
</dbReference>
<keyword evidence="3" id="KW-0229">DNA integration</keyword>
<dbReference type="Pfam" id="PF00589">
    <property type="entry name" value="Phage_integrase"/>
    <property type="match status" value="1"/>
</dbReference>
<protein>
    <submittedName>
        <fullName evidence="9">Recombinase XerD</fullName>
    </submittedName>
</protein>
<gene>
    <name evidence="9" type="ORF">DWW02_29180</name>
</gene>
<feature type="domain" description="Tyr recombinase" evidence="7">
    <location>
        <begin position="112"/>
        <end position="302"/>
    </location>
</feature>
<name>A0A412YSS2_9FIRM</name>
<feature type="domain" description="Core-binding (CB)" evidence="8">
    <location>
        <begin position="6"/>
        <end position="90"/>
    </location>
</feature>
<dbReference type="InterPro" id="IPR010998">
    <property type="entry name" value="Integrase_recombinase_N"/>
</dbReference>
<dbReference type="AlphaFoldDB" id="A0A412YSS2"/>